<dbReference type="Gene3D" id="1.20.1280.50">
    <property type="match status" value="1"/>
</dbReference>
<gene>
    <name evidence="2" type="primary">gb02813</name>
    <name evidence="2" type="ORF">PR202_gb02813</name>
</gene>
<reference evidence="2" key="1">
    <citation type="journal article" date="2018" name="DNA Res.">
        <title>Multiple hybrid de novo genome assembly of finger millet, an orphan allotetraploid crop.</title>
        <authorList>
            <person name="Hatakeyama M."/>
            <person name="Aluri S."/>
            <person name="Balachadran M.T."/>
            <person name="Sivarajan S.R."/>
            <person name="Patrignani A."/>
            <person name="Gruter S."/>
            <person name="Poveda L."/>
            <person name="Shimizu-Inatsugi R."/>
            <person name="Baeten J."/>
            <person name="Francoijs K.J."/>
            <person name="Nataraja K.N."/>
            <person name="Reddy Y.A.N."/>
            <person name="Phadnis S."/>
            <person name="Ravikumar R.L."/>
            <person name="Schlapbach R."/>
            <person name="Sreeman S.M."/>
            <person name="Shimizu K.K."/>
        </authorList>
    </citation>
    <scope>NUCLEOTIDE SEQUENCE</scope>
</reference>
<comment type="caution">
    <text evidence="2">The sequence shown here is derived from an EMBL/GenBank/DDBJ whole genome shotgun (WGS) entry which is preliminary data.</text>
</comment>
<dbReference type="InterPro" id="IPR036047">
    <property type="entry name" value="F-box-like_dom_sf"/>
</dbReference>
<dbReference type="AlphaFoldDB" id="A0AAV5DY06"/>
<evidence type="ECO:0000313" key="3">
    <source>
        <dbReference type="Proteomes" id="UP001054889"/>
    </source>
</evidence>
<dbReference type="Pfam" id="PF00646">
    <property type="entry name" value="F-box"/>
    <property type="match status" value="1"/>
</dbReference>
<dbReference type="Proteomes" id="UP001054889">
    <property type="component" value="Unassembled WGS sequence"/>
</dbReference>
<name>A0AAV5DY06_ELECO</name>
<reference evidence="2" key="2">
    <citation type="submission" date="2021-12" db="EMBL/GenBank/DDBJ databases">
        <title>Resequencing data analysis of finger millet.</title>
        <authorList>
            <person name="Hatakeyama M."/>
            <person name="Aluri S."/>
            <person name="Balachadran M.T."/>
            <person name="Sivarajan S.R."/>
            <person name="Poveda L."/>
            <person name="Shimizu-Inatsugi R."/>
            <person name="Schlapbach R."/>
            <person name="Sreeman S.M."/>
            <person name="Shimizu K.K."/>
        </authorList>
    </citation>
    <scope>NUCLEOTIDE SEQUENCE</scope>
</reference>
<evidence type="ECO:0000313" key="2">
    <source>
        <dbReference type="EMBL" id="GJN15868.1"/>
    </source>
</evidence>
<dbReference type="EMBL" id="BQKI01000072">
    <property type="protein sequence ID" value="GJN15868.1"/>
    <property type="molecule type" value="Genomic_DNA"/>
</dbReference>
<accession>A0AAV5DY06</accession>
<keyword evidence="3" id="KW-1185">Reference proteome</keyword>
<feature type="domain" description="F-box" evidence="1">
    <location>
        <begin position="13"/>
        <end position="53"/>
    </location>
</feature>
<evidence type="ECO:0000259" key="1">
    <source>
        <dbReference type="SMART" id="SM00256"/>
    </source>
</evidence>
<dbReference type="InterPro" id="IPR013187">
    <property type="entry name" value="F-box-assoc_dom_typ3"/>
</dbReference>
<dbReference type="InterPro" id="IPR001810">
    <property type="entry name" value="F-box_dom"/>
</dbReference>
<dbReference type="SMART" id="SM00256">
    <property type="entry name" value="FBOX"/>
    <property type="match status" value="1"/>
</dbReference>
<dbReference type="InterPro" id="IPR017451">
    <property type="entry name" value="F-box-assoc_interact_dom"/>
</dbReference>
<proteinExistence type="predicted"/>
<dbReference type="NCBIfam" id="TIGR01640">
    <property type="entry name" value="F_box_assoc_1"/>
    <property type="match status" value="1"/>
</dbReference>
<organism evidence="2 3">
    <name type="scientific">Eleusine coracana subsp. coracana</name>
    <dbReference type="NCBI Taxonomy" id="191504"/>
    <lineage>
        <taxon>Eukaryota</taxon>
        <taxon>Viridiplantae</taxon>
        <taxon>Streptophyta</taxon>
        <taxon>Embryophyta</taxon>
        <taxon>Tracheophyta</taxon>
        <taxon>Spermatophyta</taxon>
        <taxon>Magnoliopsida</taxon>
        <taxon>Liliopsida</taxon>
        <taxon>Poales</taxon>
        <taxon>Poaceae</taxon>
        <taxon>PACMAD clade</taxon>
        <taxon>Chloridoideae</taxon>
        <taxon>Cynodonteae</taxon>
        <taxon>Eleusininae</taxon>
        <taxon>Eleusine</taxon>
    </lineage>
</organism>
<dbReference type="PANTHER" id="PTHR31111">
    <property type="entry name" value="BNAA05G37150D PROTEIN-RELATED"/>
    <property type="match status" value="1"/>
</dbReference>
<dbReference type="SUPFAM" id="SSF81383">
    <property type="entry name" value="F-box domain"/>
    <property type="match status" value="1"/>
</dbReference>
<protein>
    <recommendedName>
        <fullName evidence="1">F-box domain-containing protein</fullName>
    </recommendedName>
</protein>
<sequence>MPAMEDECWDGSIQAHAFVEILLRIPPSARQRLRLVCRHWRDVVDEHLPARRRAHSKVLAYVSRRPQRSEAGGCAFHVIGTCNGLLCLCCYNTGIVLFNPTTGEKLVVELPPFRLPQQRHAGYSFFTFHPATGLYKIVLVVPGTNENSFDEVHVFTQRTSIVVENLSDNSRTRSTGTPRCRSTSWHEAYSFAYHPTTGKYKILHLPCCFDRTGHLDRVQVLTLGESVAAWRDVPAPAACASCCLKSGIVSVDGATYWINEDTDRIVAFDLDDERITPAVPLPVAARPRGSRYLTEVRGRLGVVDYADLESKATVEVRLGARGRSGQAGVEPAVQRNVEPEGVFWLYGHAPQTRRMQCSEARVSEQSRRVALTGTMEGVRLHTFAYVETRKSGAQQRGLGVQAAFFF</sequence>
<dbReference type="PANTHER" id="PTHR31111:SF133">
    <property type="entry name" value="OS07G0196600 PROTEIN"/>
    <property type="match status" value="1"/>
</dbReference>
<dbReference type="Pfam" id="PF08268">
    <property type="entry name" value="FBA_3"/>
    <property type="match status" value="2"/>
</dbReference>